<dbReference type="SUPFAM" id="SSF88723">
    <property type="entry name" value="PIN domain-like"/>
    <property type="match status" value="1"/>
</dbReference>
<dbReference type="SUPFAM" id="SSF47807">
    <property type="entry name" value="5' to 3' exonuclease, C-terminal subdomain"/>
    <property type="match status" value="1"/>
</dbReference>
<dbReference type="InterPro" id="IPR029060">
    <property type="entry name" value="PIN-like_dom_sf"/>
</dbReference>
<dbReference type="Gene3D" id="1.10.150.20">
    <property type="entry name" value="5' to 3' exonuclease, C-terminal subdomain"/>
    <property type="match status" value="1"/>
</dbReference>
<dbReference type="GO" id="GO:0017108">
    <property type="term" value="F:5'-flap endonuclease activity"/>
    <property type="evidence" value="ECO:0007669"/>
    <property type="project" value="InterPro"/>
</dbReference>
<dbReference type="PANTHER" id="PTHR42646">
    <property type="entry name" value="FLAP ENDONUCLEASE XNI"/>
    <property type="match status" value="1"/>
</dbReference>
<dbReference type="Pfam" id="PF02739">
    <property type="entry name" value="5_3_exonuc_N"/>
    <property type="match status" value="1"/>
</dbReference>
<dbReference type="GeneID" id="20082360"/>
<dbReference type="PANTHER" id="PTHR42646:SF2">
    <property type="entry name" value="5'-3' EXONUCLEASE FAMILY PROTEIN"/>
    <property type="match status" value="1"/>
</dbReference>
<evidence type="ECO:0000256" key="1">
    <source>
        <dbReference type="ARBA" id="ARBA00022722"/>
    </source>
</evidence>
<dbReference type="RefSeq" id="XP_008868212.1">
    <property type="nucleotide sequence ID" value="XM_008869990.1"/>
</dbReference>
<dbReference type="STRING" id="157072.A0A024UB27"/>
<protein>
    <recommendedName>
        <fullName evidence="3">5'-3' exonuclease domain-containing protein</fullName>
    </recommendedName>
</protein>
<evidence type="ECO:0000313" key="4">
    <source>
        <dbReference type="EMBL" id="ETW02828.1"/>
    </source>
</evidence>
<dbReference type="AlphaFoldDB" id="A0A024UB27"/>
<evidence type="ECO:0000259" key="3">
    <source>
        <dbReference type="SMART" id="SM00475"/>
    </source>
</evidence>
<dbReference type="InterPro" id="IPR038969">
    <property type="entry name" value="FEN"/>
</dbReference>
<dbReference type="EMBL" id="KI913960">
    <property type="protein sequence ID" value="ETW02828.1"/>
    <property type="molecule type" value="Genomic_DNA"/>
</dbReference>
<dbReference type="Gene3D" id="3.40.50.1010">
    <property type="entry name" value="5'-nuclease"/>
    <property type="match status" value="1"/>
</dbReference>
<dbReference type="GO" id="GO:0008409">
    <property type="term" value="F:5'-3' exonuclease activity"/>
    <property type="evidence" value="ECO:0007669"/>
    <property type="project" value="InterPro"/>
</dbReference>
<keyword evidence="2" id="KW-0378">Hydrolase</keyword>
<accession>A0A024UB27</accession>
<dbReference type="GO" id="GO:0033567">
    <property type="term" value="P:DNA replication, Okazaki fragment processing"/>
    <property type="evidence" value="ECO:0007669"/>
    <property type="project" value="InterPro"/>
</dbReference>
<dbReference type="CDD" id="cd09859">
    <property type="entry name" value="PIN_53EXO"/>
    <property type="match status" value="1"/>
</dbReference>
<dbReference type="SMART" id="SM00475">
    <property type="entry name" value="53EXOc"/>
    <property type="match status" value="1"/>
</dbReference>
<keyword evidence="1" id="KW-0540">Nuclease</keyword>
<dbReference type="InterPro" id="IPR036279">
    <property type="entry name" value="5-3_exonuclease_C_sf"/>
</dbReference>
<dbReference type="InterPro" id="IPR020045">
    <property type="entry name" value="DNA_polI_H3TH"/>
</dbReference>
<proteinExistence type="predicted"/>
<sequence length="382" mass="42985">MLQPCRPVSWSAILLACRRWCLDIPQSQTFSSWSCSALSREVKRQRDTTLLIDGNNMLYDVYDSRCKLIWNDEPIGAAVRFVQRVREIVHSKQANRLAIIFDTPQTNQRQLANAMYKPAHQRRTMAQHLRTQFPITIDVLKALRFPVIQVPSVEADDLIASYAKASVVDGFDVVIVTNDTDMYQLVQTSLSPKDKVDHQVIVYRPMARQSIREARVKKLLGGARPSQQPEIRALCGDLRGKTPGIPGGMQIREAVALLNAHGGLMRLLRNLDEVQDKSLSQRLKSSISMIEQAYKLSKLNECVPLPVPPAKLTIKQPLDFNRKVLDEVFGPEGTAMVFQAQAKVRGHRPCHLEILPIDEDPDDACAPTTEAALDQWFDSIKG</sequence>
<dbReference type="Pfam" id="PF01367">
    <property type="entry name" value="5_3_exonuc"/>
    <property type="match status" value="1"/>
</dbReference>
<name>A0A024UB27_9STRA</name>
<dbReference type="VEuPathDB" id="FungiDB:H310_05310"/>
<reference evidence="4" key="1">
    <citation type="submission" date="2013-12" db="EMBL/GenBank/DDBJ databases">
        <title>The Genome Sequence of Aphanomyces invadans NJM9701.</title>
        <authorList>
            <consortium name="The Broad Institute Genomics Platform"/>
            <person name="Russ C."/>
            <person name="Tyler B."/>
            <person name="van West P."/>
            <person name="Dieguez-Uribeondo J."/>
            <person name="Young S.K."/>
            <person name="Zeng Q."/>
            <person name="Gargeya S."/>
            <person name="Fitzgerald M."/>
            <person name="Abouelleil A."/>
            <person name="Alvarado L."/>
            <person name="Chapman S.B."/>
            <person name="Gainer-Dewar J."/>
            <person name="Goldberg J."/>
            <person name="Griggs A."/>
            <person name="Gujja S."/>
            <person name="Hansen M."/>
            <person name="Howarth C."/>
            <person name="Imamovic A."/>
            <person name="Ireland A."/>
            <person name="Larimer J."/>
            <person name="McCowan C."/>
            <person name="Murphy C."/>
            <person name="Pearson M."/>
            <person name="Poon T.W."/>
            <person name="Priest M."/>
            <person name="Roberts A."/>
            <person name="Saif S."/>
            <person name="Shea T."/>
            <person name="Sykes S."/>
            <person name="Wortman J."/>
            <person name="Nusbaum C."/>
            <person name="Birren B."/>
        </authorList>
    </citation>
    <scope>NUCLEOTIDE SEQUENCE [LARGE SCALE GENOMIC DNA]</scope>
    <source>
        <strain evidence="4">NJM9701</strain>
    </source>
</reference>
<organism evidence="4">
    <name type="scientific">Aphanomyces invadans</name>
    <dbReference type="NCBI Taxonomy" id="157072"/>
    <lineage>
        <taxon>Eukaryota</taxon>
        <taxon>Sar</taxon>
        <taxon>Stramenopiles</taxon>
        <taxon>Oomycota</taxon>
        <taxon>Saprolegniomycetes</taxon>
        <taxon>Saprolegniales</taxon>
        <taxon>Verrucalvaceae</taxon>
        <taxon>Aphanomyces</taxon>
    </lineage>
</organism>
<dbReference type="PROSITE" id="PS51257">
    <property type="entry name" value="PROKAR_LIPOPROTEIN"/>
    <property type="match status" value="1"/>
</dbReference>
<feature type="domain" description="5'-3' exonuclease" evidence="3">
    <location>
        <begin position="45"/>
        <end position="315"/>
    </location>
</feature>
<dbReference type="InterPro" id="IPR020046">
    <property type="entry name" value="5-3_exonucl_a-hlix_arch_N"/>
</dbReference>
<dbReference type="InterPro" id="IPR002421">
    <property type="entry name" value="5-3_exonuclease"/>
</dbReference>
<evidence type="ECO:0000256" key="2">
    <source>
        <dbReference type="ARBA" id="ARBA00022801"/>
    </source>
</evidence>
<gene>
    <name evidence="4" type="ORF">H310_05310</name>
</gene>
<dbReference type="GO" id="GO:0003677">
    <property type="term" value="F:DNA binding"/>
    <property type="evidence" value="ECO:0007669"/>
    <property type="project" value="InterPro"/>
</dbReference>
<dbReference type="OrthoDB" id="275278at2759"/>